<dbReference type="FunFam" id="3.30.710.10:FF:000159">
    <property type="entry name" value="Speckle-type POZ protein B"/>
    <property type="match status" value="1"/>
</dbReference>
<proteinExistence type="predicted"/>
<name>A0A4Y2S6K9_ARAVE</name>
<dbReference type="InterPro" id="IPR011333">
    <property type="entry name" value="SKP1/BTB/POZ_sf"/>
</dbReference>
<dbReference type="SMART" id="SM00225">
    <property type="entry name" value="BTB"/>
    <property type="match status" value="1"/>
</dbReference>
<evidence type="ECO:0000313" key="3">
    <source>
        <dbReference type="Proteomes" id="UP000499080"/>
    </source>
</evidence>
<dbReference type="Gene3D" id="1.25.40.420">
    <property type="match status" value="1"/>
</dbReference>
<organism evidence="2 3">
    <name type="scientific">Araneus ventricosus</name>
    <name type="common">Orbweaver spider</name>
    <name type="synonym">Epeira ventricosa</name>
    <dbReference type="NCBI Taxonomy" id="182803"/>
    <lineage>
        <taxon>Eukaryota</taxon>
        <taxon>Metazoa</taxon>
        <taxon>Ecdysozoa</taxon>
        <taxon>Arthropoda</taxon>
        <taxon>Chelicerata</taxon>
        <taxon>Arachnida</taxon>
        <taxon>Araneae</taxon>
        <taxon>Araneomorphae</taxon>
        <taxon>Entelegynae</taxon>
        <taxon>Araneoidea</taxon>
        <taxon>Araneidae</taxon>
        <taxon>Araneus</taxon>
    </lineage>
</organism>
<dbReference type="OrthoDB" id="6437200at2759"/>
<gene>
    <name evidence="2" type="primary">spopla_4</name>
    <name evidence="2" type="ORF">AVEN_18959_1</name>
</gene>
<dbReference type="AlphaFoldDB" id="A0A4Y2S6K9"/>
<reference evidence="2 3" key="1">
    <citation type="journal article" date="2019" name="Sci. Rep.">
        <title>Orb-weaving spider Araneus ventricosus genome elucidates the spidroin gene catalogue.</title>
        <authorList>
            <person name="Kono N."/>
            <person name="Nakamura H."/>
            <person name="Ohtoshi R."/>
            <person name="Moran D.A.P."/>
            <person name="Shinohara A."/>
            <person name="Yoshida Y."/>
            <person name="Fujiwara M."/>
            <person name="Mori M."/>
            <person name="Tomita M."/>
            <person name="Arakawa K."/>
        </authorList>
    </citation>
    <scope>NUCLEOTIDE SEQUENCE [LARGE SCALE GENOMIC DNA]</scope>
</reference>
<sequence>MQSYRPEFLEIRRNSTAKEIIVSGTLKLMRNDECVLQRKFKQLFEADSSTTLIGLLEFSGSDRYDNDLYYDYASGDYYVNDPYYDYSSDNYSISGILTIPANVANKEYAKGDQIRSLQELSSDFELLLDPKETYFSDVNLKCGTDSFSAHKNILCARSPVFAAMFTTEMKETLENKVEISDVSSQVLKTMLTYIYTGKTGELSVQSAGELLFAANKYQLQDLKRVCGDYLKSCVSVENVLKTLVLGDLHDEDLKAYAIDFICNSCEEFEVLEKTVEWKNLREKTPSLAMDVLTGLVKSKDKKLRSYK</sequence>
<dbReference type="Pfam" id="PF00651">
    <property type="entry name" value="BTB"/>
    <property type="match status" value="1"/>
</dbReference>
<accession>A0A4Y2S6K9</accession>
<dbReference type="Proteomes" id="UP000499080">
    <property type="component" value="Unassembled WGS sequence"/>
</dbReference>
<protein>
    <submittedName>
        <fullName evidence="2">Speckle-type POZ protein-like A</fullName>
    </submittedName>
</protein>
<evidence type="ECO:0000259" key="1">
    <source>
        <dbReference type="PROSITE" id="PS50097"/>
    </source>
</evidence>
<dbReference type="PROSITE" id="PS50097">
    <property type="entry name" value="BTB"/>
    <property type="match status" value="1"/>
</dbReference>
<evidence type="ECO:0000313" key="2">
    <source>
        <dbReference type="EMBL" id="GBN83844.1"/>
    </source>
</evidence>
<comment type="caution">
    <text evidence="2">The sequence shown here is derived from an EMBL/GenBank/DDBJ whole genome shotgun (WGS) entry which is preliminary data.</text>
</comment>
<keyword evidence="3" id="KW-1185">Reference proteome</keyword>
<dbReference type="EMBL" id="BGPR01020114">
    <property type="protein sequence ID" value="GBN83844.1"/>
    <property type="molecule type" value="Genomic_DNA"/>
</dbReference>
<dbReference type="PANTHER" id="PTHR24413">
    <property type="entry name" value="SPECKLE-TYPE POZ PROTEIN"/>
    <property type="match status" value="1"/>
</dbReference>
<dbReference type="Gene3D" id="3.30.710.10">
    <property type="entry name" value="Potassium Channel Kv1.1, Chain A"/>
    <property type="match status" value="1"/>
</dbReference>
<feature type="domain" description="BTB" evidence="1">
    <location>
        <begin position="136"/>
        <end position="198"/>
    </location>
</feature>
<dbReference type="SUPFAM" id="SSF54695">
    <property type="entry name" value="POZ domain"/>
    <property type="match status" value="1"/>
</dbReference>
<dbReference type="InterPro" id="IPR000210">
    <property type="entry name" value="BTB/POZ_dom"/>
</dbReference>